<dbReference type="PATRIC" id="fig|1133569.4.peg.1208"/>
<evidence type="ECO:0000256" key="1">
    <source>
        <dbReference type="SAM" id="Phobius"/>
    </source>
</evidence>
<feature type="transmembrane region" description="Helical" evidence="1">
    <location>
        <begin position="12"/>
        <end position="32"/>
    </location>
</feature>
<accession>A0A0R2CP38</accession>
<name>A0A0R2CP38_9LACO</name>
<comment type="caution">
    <text evidence="2">The sequence shown here is derived from an EMBL/GenBank/DDBJ whole genome shotgun (WGS) entry which is preliminary data.</text>
</comment>
<keyword evidence="3" id="KW-1185">Reference proteome</keyword>
<keyword evidence="1" id="KW-1133">Transmembrane helix</keyword>
<keyword evidence="1" id="KW-0812">Transmembrane</keyword>
<dbReference type="EMBL" id="AYYX01000003">
    <property type="protein sequence ID" value="KRM89571.1"/>
    <property type="molecule type" value="Genomic_DNA"/>
</dbReference>
<dbReference type="STRING" id="1133569.FD21_GL001079"/>
<dbReference type="Proteomes" id="UP000051576">
    <property type="component" value="Unassembled WGS sequence"/>
</dbReference>
<sequence>MLQVEAIKQILKILLAGGLIVGGILIGTTIFASKQIDHWGDKLQSVLHHKN</sequence>
<gene>
    <name evidence="2" type="ORF">FD21_GL001079</name>
</gene>
<organism evidence="2 3">
    <name type="scientific">Liquorilactobacillus vini DSM 20605</name>
    <dbReference type="NCBI Taxonomy" id="1133569"/>
    <lineage>
        <taxon>Bacteria</taxon>
        <taxon>Bacillati</taxon>
        <taxon>Bacillota</taxon>
        <taxon>Bacilli</taxon>
        <taxon>Lactobacillales</taxon>
        <taxon>Lactobacillaceae</taxon>
        <taxon>Liquorilactobacillus</taxon>
    </lineage>
</organism>
<evidence type="ECO:0000313" key="2">
    <source>
        <dbReference type="EMBL" id="KRM89571.1"/>
    </source>
</evidence>
<protein>
    <submittedName>
        <fullName evidence="2">Uncharacterized protein</fullName>
    </submittedName>
</protein>
<dbReference type="eggNOG" id="ENOG5030WSA">
    <property type="taxonomic scope" value="Bacteria"/>
</dbReference>
<proteinExistence type="predicted"/>
<dbReference type="AlphaFoldDB" id="A0A0R2CP38"/>
<reference evidence="2 3" key="1">
    <citation type="journal article" date="2015" name="Genome Announc.">
        <title>Expanding the biotechnology potential of lactobacilli through comparative genomics of 213 strains and associated genera.</title>
        <authorList>
            <person name="Sun Z."/>
            <person name="Harris H.M."/>
            <person name="McCann A."/>
            <person name="Guo C."/>
            <person name="Argimon S."/>
            <person name="Zhang W."/>
            <person name="Yang X."/>
            <person name="Jeffery I.B."/>
            <person name="Cooney J.C."/>
            <person name="Kagawa T.F."/>
            <person name="Liu W."/>
            <person name="Song Y."/>
            <person name="Salvetti E."/>
            <person name="Wrobel A."/>
            <person name="Rasinkangas P."/>
            <person name="Parkhill J."/>
            <person name="Rea M.C."/>
            <person name="O'Sullivan O."/>
            <person name="Ritari J."/>
            <person name="Douillard F.P."/>
            <person name="Paul Ross R."/>
            <person name="Yang R."/>
            <person name="Briner A.E."/>
            <person name="Felis G.E."/>
            <person name="de Vos W.M."/>
            <person name="Barrangou R."/>
            <person name="Klaenhammer T.R."/>
            <person name="Caufield P.W."/>
            <person name="Cui Y."/>
            <person name="Zhang H."/>
            <person name="O'Toole P.W."/>
        </authorList>
    </citation>
    <scope>NUCLEOTIDE SEQUENCE [LARGE SCALE GENOMIC DNA]</scope>
    <source>
        <strain evidence="2 3">DSM 20605</strain>
    </source>
</reference>
<keyword evidence="1" id="KW-0472">Membrane</keyword>
<evidence type="ECO:0000313" key="3">
    <source>
        <dbReference type="Proteomes" id="UP000051576"/>
    </source>
</evidence>